<dbReference type="SUPFAM" id="SSF90123">
    <property type="entry name" value="ABC transporter transmembrane region"/>
    <property type="match status" value="1"/>
</dbReference>
<keyword evidence="4 9" id="KW-0812">Transmembrane</keyword>
<dbReference type="PROSITE" id="PS50893">
    <property type="entry name" value="ABC_TRANSPORTER_2"/>
    <property type="match status" value="1"/>
</dbReference>
<sequence length="613" mass="65011">MSDATADTSAPSLAATPGRLRDTLRLLAVLQGKGSILALGIFVGVLNQTSVIACAGVGTYIVGAAITGTPYERWQPALWTLIGLVAASALLAWLEMWLSHDFAYRVLADLRNRVYDALARLAPFSSARDRSGNTTATAMSDVETLEWFYAHTLGSLVVSTLVPAAVLLALGWFLPVLSLLLAPLVLAVGLVPALLQARARQQGAALRHKVAQVHAEVIDAVQGLRELVVFGAGGTRGERLDRVGHNLIADQIAYGKRAGLERAIAGGLTALGMLIALAASASAVSRGALDPELFPVAVILAGAVFGPVAGLSANFGNLGAIASAAERVFSLIQRPSLVTDLGTHPLELAEPPAIEVADLCFHYPEVPEAALSDVSFVLQPGENLAVVGHSGAGKSTLTHLLMRFYDPNRGTIHMNGIDVREVPVESLRRQIAWVPQDLFLFNDSIEKNIALARPGASREAVIEAARLAMAHEFIEALPNGYATTVGERGVQLSGGQRQRLALARAFLLDAPVLILDEAVSSLDSENEARVQAALNQLRRNRTTLTIAHRLSTILTADRILLLDRGRVVGQGSHQDLLARCPAYRDLIAGQHDGNLGDGVSGRVHQHDSTESLS</sequence>
<keyword evidence="5" id="KW-0547">Nucleotide-binding</keyword>
<protein>
    <submittedName>
        <fullName evidence="12">ABC transporter ATP-binding protein</fullName>
    </submittedName>
</protein>
<comment type="subcellular location">
    <subcellularLocation>
        <location evidence="1">Cell membrane</location>
        <topology evidence="1">Multi-pass membrane protein</topology>
    </subcellularLocation>
</comment>
<dbReference type="Pfam" id="PF00664">
    <property type="entry name" value="ABC_membrane"/>
    <property type="match status" value="1"/>
</dbReference>
<accession>A0A8A4TIN4</accession>
<dbReference type="RefSeq" id="WP_237379416.1">
    <property type="nucleotide sequence ID" value="NZ_CP071793.1"/>
</dbReference>
<gene>
    <name evidence="12" type="ORF">J3U87_29740</name>
</gene>
<dbReference type="InterPro" id="IPR003593">
    <property type="entry name" value="AAA+_ATPase"/>
</dbReference>
<keyword evidence="7 9" id="KW-1133">Transmembrane helix</keyword>
<dbReference type="Gene3D" id="3.40.50.300">
    <property type="entry name" value="P-loop containing nucleotide triphosphate hydrolases"/>
    <property type="match status" value="1"/>
</dbReference>
<evidence type="ECO:0000256" key="6">
    <source>
        <dbReference type="ARBA" id="ARBA00022840"/>
    </source>
</evidence>
<dbReference type="InterPro" id="IPR039421">
    <property type="entry name" value="Type_1_exporter"/>
</dbReference>
<dbReference type="InterPro" id="IPR011527">
    <property type="entry name" value="ABC1_TM_dom"/>
</dbReference>
<feature type="transmembrane region" description="Helical" evidence="9">
    <location>
        <begin position="263"/>
        <end position="281"/>
    </location>
</feature>
<evidence type="ECO:0000256" key="4">
    <source>
        <dbReference type="ARBA" id="ARBA00022692"/>
    </source>
</evidence>
<keyword evidence="13" id="KW-1185">Reference proteome</keyword>
<feature type="domain" description="ABC transmembrane type-1" evidence="11">
    <location>
        <begin position="38"/>
        <end position="320"/>
    </location>
</feature>
<evidence type="ECO:0000256" key="7">
    <source>
        <dbReference type="ARBA" id="ARBA00022989"/>
    </source>
</evidence>
<evidence type="ECO:0000313" key="12">
    <source>
        <dbReference type="EMBL" id="QTD49786.1"/>
    </source>
</evidence>
<dbReference type="PROSITE" id="PS50929">
    <property type="entry name" value="ABC_TM1F"/>
    <property type="match status" value="1"/>
</dbReference>
<dbReference type="InterPro" id="IPR027417">
    <property type="entry name" value="P-loop_NTPase"/>
</dbReference>
<dbReference type="InterPro" id="IPR036640">
    <property type="entry name" value="ABC1_TM_sf"/>
</dbReference>
<dbReference type="GO" id="GO:0005886">
    <property type="term" value="C:plasma membrane"/>
    <property type="evidence" value="ECO:0007669"/>
    <property type="project" value="UniProtKB-SubCell"/>
</dbReference>
<evidence type="ECO:0000256" key="5">
    <source>
        <dbReference type="ARBA" id="ARBA00022741"/>
    </source>
</evidence>
<dbReference type="Pfam" id="PF00005">
    <property type="entry name" value="ABC_tran"/>
    <property type="match status" value="1"/>
</dbReference>
<reference evidence="12" key="1">
    <citation type="submission" date="2021-03" db="EMBL/GenBank/DDBJ databases">
        <title>Acanthopleuribacteraceae sp. M133.</title>
        <authorList>
            <person name="Wang G."/>
        </authorList>
    </citation>
    <scope>NUCLEOTIDE SEQUENCE</scope>
    <source>
        <strain evidence="12">M133</strain>
    </source>
</reference>
<dbReference type="PANTHER" id="PTHR24221">
    <property type="entry name" value="ATP-BINDING CASSETTE SUB-FAMILY B"/>
    <property type="match status" value="1"/>
</dbReference>
<dbReference type="EMBL" id="CP071793">
    <property type="protein sequence ID" value="QTD49786.1"/>
    <property type="molecule type" value="Genomic_DNA"/>
</dbReference>
<keyword evidence="8 9" id="KW-0472">Membrane</keyword>
<dbReference type="PROSITE" id="PS00211">
    <property type="entry name" value="ABC_TRANSPORTER_1"/>
    <property type="match status" value="1"/>
</dbReference>
<dbReference type="GO" id="GO:0016887">
    <property type="term" value="F:ATP hydrolysis activity"/>
    <property type="evidence" value="ECO:0007669"/>
    <property type="project" value="InterPro"/>
</dbReference>
<name>A0A8A4TIN4_SULCO</name>
<feature type="transmembrane region" description="Helical" evidence="9">
    <location>
        <begin position="148"/>
        <end position="170"/>
    </location>
</feature>
<evidence type="ECO:0000259" key="11">
    <source>
        <dbReference type="PROSITE" id="PS50929"/>
    </source>
</evidence>
<dbReference type="AlphaFoldDB" id="A0A8A4TIN4"/>
<evidence type="ECO:0000256" key="9">
    <source>
        <dbReference type="SAM" id="Phobius"/>
    </source>
</evidence>
<proteinExistence type="predicted"/>
<evidence type="ECO:0000256" key="3">
    <source>
        <dbReference type="ARBA" id="ARBA00022475"/>
    </source>
</evidence>
<dbReference type="InterPro" id="IPR017871">
    <property type="entry name" value="ABC_transporter-like_CS"/>
</dbReference>
<evidence type="ECO:0000256" key="8">
    <source>
        <dbReference type="ARBA" id="ARBA00023136"/>
    </source>
</evidence>
<dbReference type="GO" id="GO:0005524">
    <property type="term" value="F:ATP binding"/>
    <property type="evidence" value="ECO:0007669"/>
    <property type="project" value="UniProtKB-KW"/>
</dbReference>
<dbReference type="Gene3D" id="1.20.1560.10">
    <property type="entry name" value="ABC transporter type 1, transmembrane domain"/>
    <property type="match status" value="1"/>
</dbReference>
<organism evidence="12 13">
    <name type="scientific">Sulfidibacter corallicola</name>
    <dbReference type="NCBI Taxonomy" id="2818388"/>
    <lineage>
        <taxon>Bacteria</taxon>
        <taxon>Pseudomonadati</taxon>
        <taxon>Acidobacteriota</taxon>
        <taxon>Holophagae</taxon>
        <taxon>Acanthopleuribacterales</taxon>
        <taxon>Acanthopleuribacteraceae</taxon>
        <taxon>Sulfidibacter</taxon>
    </lineage>
</organism>
<feature type="transmembrane region" description="Helical" evidence="9">
    <location>
        <begin position="176"/>
        <end position="195"/>
    </location>
</feature>
<evidence type="ECO:0000256" key="1">
    <source>
        <dbReference type="ARBA" id="ARBA00004651"/>
    </source>
</evidence>
<dbReference type="KEGG" id="scor:J3U87_29740"/>
<feature type="domain" description="ABC transporter" evidence="10">
    <location>
        <begin position="354"/>
        <end position="589"/>
    </location>
</feature>
<dbReference type="PANTHER" id="PTHR24221:SF654">
    <property type="entry name" value="ATP-BINDING CASSETTE SUB-FAMILY B MEMBER 6"/>
    <property type="match status" value="1"/>
</dbReference>
<evidence type="ECO:0000259" key="10">
    <source>
        <dbReference type="PROSITE" id="PS50893"/>
    </source>
</evidence>
<keyword evidence="6 12" id="KW-0067">ATP-binding</keyword>
<evidence type="ECO:0000313" key="13">
    <source>
        <dbReference type="Proteomes" id="UP000663929"/>
    </source>
</evidence>
<dbReference type="SUPFAM" id="SSF52540">
    <property type="entry name" value="P-loop containing nucleoside triphosphate hydrolases"/>
    <property type="match status" value="1"/>
</dbReference>
<evidence type="ECO:0000256" key="2">
    <source>
        <dbReference type="ARBA" id="ARBA00022448"/>
    </source>
</evidence>
<dbReference type="GO" id="GO:0140359">
    <property type="term" value="F:ABC-type transporter activity"/>
    <property type="evidence" value="ECO:0007669"/>
    <property type="project" value="InterPro"/>
</dbReference>
<keyword evidence="3" id="KW-1003">Cell membrane</keyword>
<dbReference type="InterPro" id="IPR003439">
    <property type="entry name" value="ABC_transporter-like_ATP-bd"/>
</dbReference>
<dbReference type="FunFam" id="3.40.50.300:FF:000221">
    <property type="entry name" value="Multidrug ABC transporter ATP-binding protein"/>
    <property type="match status" value="1"/>
</dbReference>
<dbReference type="Proteomes" id="UP000663929">
    <property type="component" value="Chromosome"/>
</dbReference>
<feature type="transmembrane region" description="Helical" evidence="9">
    <location>
        <begin position="293"/>
        <end position="313"/>
    </location>
</feature>
<dbReference type="SMART" id="SM00382">
    <property type="entry name" value="AAA"/>
    <property type="match status" value="1"/>
</dbReference>
<feature type="transmembrane region" description="Helical" evidence="9">
    <location>
        <begin position="77"/>
        <end position="98"/>
    </location>
</feature>
<keyword evidence="2" id="KW-0813">Transport</keyword>